<dbReference type="EMBL" id="JBANRG010000001">
    <property type="protein sequence ID" value="KAK7472171.1"/>
    <property type="molecule type" value="Genomic_DNA"/>
</dbReference>
<evidence type="ECO:0000313" key="1">
    <source>
        <dbReference type="EMBL" id="KAK7472171.1"/>
    </source>
</evidence>
<gene>
    <name evidence="1" type="ORF">VKT23_000293</name>
</gene>
<evidence type="ECO:0000313" key="2">
    <source>
        <dbReference type="Proteomes" id="UP001498398"/>
    </source>
</evidence>
<dbReference type="Proteomes" id="UP001498398">
    <property type="component" value="Unassembled WGS sequence"/>
</dbReference>
<sequence>MVPGAFSTILAKAIEVEETTEFWQPYSSSFSPRAFSMLRHISSEVMCYRGDDQKPEWTDVDVDKYSNLCTIEVDIASIPFTKHKRPDGREYYRLDYSIVLSFGLTELQAQYAWIENGVEKRGPAEIVYDDY</sequence>
<comment type="caution">
    <text evidence="1">The sequence shown here is derived from an EMBL/GenBank/DDBJ whole genome shotgun (WGS) entry which is preliminary data.</text>
</comment>
<keyword evidence="2" id="KW-1185">Reference proteome</keyword>
<proteinExistence type="predicted"/>
<reference evidence="1 2" key="1">
    <citation type="submission" date="2024-01" db="EMBL/GenBank/DDBJ databases">
        <title>A draft genome for the cacao thread blight pathogen Marasmiellus scandens.</title>
        <authorList>
            <person name="Baruah I.K."/>
            <person name="Leung J."/>
            <person name="Bukari Y."/>
            <person name="Amoako-Attah I."/>
            <person name="Meinhardt L.W."/>
            <person name="Bailey B.A."/>
            <person name="Cohen S.P."/>
        </authorList>
    </citation>
    <scope>NUCLEOTIDE SEQUENCE [LARGE SCALE GENOMIC DNA]</scope>
    <source>
        <strain evidence="1 2">GH-19</strain>
    </source>
</reference>
<protein>
    <submittedName>
        <fullName evidence="1">Uncharacterized protein</fullName>
    </submittedName>
</protein>
<organism evidence="1 2">
    <name type="scientific">Marasmiellus scandens</name>
    <dbReference type="NCBI Taxonomy" id="2682957"/>
    <lineage>
        <taxon>Eukaryota</taxon>
        <taxon>Fungi</taxon>
        <taxon>Dikarya</taxon>
        <taxon>Basidiomycota</taxon>
        <taxon>Agaricomycotina</taxon>
        <taxon>Agaricomycetes</taxon>
        <taxon>Agaricomycetidae</taxon>
        <taxon>Agaricales</taxon>
        <taxon>Marasmiineae</taxon>
        <taxon>Omphalotaceae</taxon>
        <taxon>Marasmiellus</taxon>
    </lineage>
</organism>
<accession>A0ABR1K9M8</accession>
<name>A0ABR1K9M8_9AGAR</name>